<dbReference type="InterPro" id="IPR020043">
    <property type="entry name" value="Deacetylase_Atu3266-like"/>
</dbReference>
<dbReference type="Gene3D" id="3.20.20.140">
    <property type="entry name" value="Metal-dependent hydrolases"/>
    <property type="match status" value="1"/>
</dbReference>
<dbReference type="GO" id="GO:0016787">
    <property type="term" value="F:hydrolase activity"/>
    <property type="evidence" value="ECO:0007669"/>
    <property type="project" value="InterPro"/>
</dbReference>
<feature type="region of interest" description="Disordered" evidence="1">
    <location>
        <begin position="176"/>
        <end position="197"/>
    </location>
</feature>
<dbReference type="InterPro" id="IPR006680">
    <property type="entry name" value="Amidohydro-rel"/>
</dbReference>
<sequence>DILNVMGKRDILTHCFHGNRCGILDDGGKIRDSVHQAIERGVVLDVGHGAGSFNWKTVESAMEQDILPTTISSDLHIYNLDGPVYDLAAVVTKFLHLGMSLDDAIARVTSVPADTILMPDKIGTLAPGAWGDAVLLELRTGEFMLEDSSGEVRNSAHKLIPIVVVKNGRVYRDHTAGVQDTGHATSESAVWSPKYRQ</sequence>
<protein>
    <recommendedName>
        <fullName evidence="2">Amidohydrolase-related domain-containing protein</fullName>
    </recommendedName>
</protein>
<dbReference type="GO" id="GO:0019213">
    <property type="term" value="F:deacetylase activity"/>
    <property type="evidence" value="ECO:0007669"/>
    <property type="project" value="InterPro"/>
</dbReference>
<dbReference type="InterPro" id="IPR032466">
    <property type="entry name" value="Metal_Hydrolase"/>
</dbReference>
<gene>
    <name evidence="3" type="ORF">METZ01_LOCUS136580</name>
</gene>
<dbReference type="SUPFAM" id="SSF51556">
    <property type="entry name" value="Metallo-dependent hydrolases"/>
    <property type="match status" value="1"/>
</dbReference>
<proteinExistence type="predicted"/>
<accession>A0A381Z357</accession>
<name>A0A381Z357_9ZZZZ</name>
<dbReference type="PANTHER" id="PTHR42717">
    <property type="entry name" value="DIHYDROOROTASE-RELATED"/>
    <property type="match status" value="1"/>
</dbReference>
<organism evidence="3">
    <name type="scientific">marine metagenome</name>
    <dbReference type="NCBI Taxonomy" id="408172"/>
    <lineage>
        <taxon>unclassified sequences</taxon>
        <taxon>metagenomes</taxon>
        <taxon>ecological metagenomes</taxon>
    </lineage>
</organism>
<dbReference type="AlphaFoldDB" id="A0A381Z357"/>
<feature type="non-terminal residue" evidence="3">
    <location>
        <position position="1"/>
    </location>
</feature>
<evidence type="ECO:0000259" key="2">
    <source>
        <dbReference type="Pfam" id="PF01979"/>
    </source>
</evidence>
<dbReference type="EMBL" id="UINC01019786">
    <property type="protein sequence ID" value="SVA83726.1"/>
    <property type="molecule type" value="Genomic_DNA"/>
</dbReference>
<feature type="domain" description="Amidohydrolase-related" evidence="2">
    <location>
        <begin position="96"/>
        <end position="170"/>
    </location>
</feature>
<evidence type="ECO:0000313" key="3">
    <source>
        <dbReference type="EMBL" id="SVA83726.1"/>
    </source>
</evidence>
<reference evidence="3" key="1">
    <citation type="submission" date="2018-05" db="EMBL/GenBank/DDBJ databases">
        <authorList>
            <person name="Lanie J.A."/>
            <person name="Ng W.-L."/>
            <person name="Kazmierczak K.M."/>
            <person name="Andrzejewski T.M."/>
            <person name="Davidsen T.M."/>
            <person name="Wayne K.J."/>
            <person name="Tettelin H."/>
            <person name="Glass J.I."/>
            <person name="Rusch D."/>
            <person name="Podicherti R."/>
            <person name="Tsui H.-C.T."/>
            <person name="Winkler M.E."/>
        </authorList>
    </citation>
    <scope>NUCLEOTIDE SEQUENCE</scope>
</reference>
<dbReference type="PANTHER" id="PTHR42717:SF1">
    <property type="entry name" value="IMIDAZOLONEPROPIONASE AND RELATED AMIDOHYDROLASES"/>
    <property type="match status" value="1"/>
</dbReference>
<dbReference type="Pfam" id="PF01979">
    <property type="entry name" value="Amidohydro_1"/>
    <property type="match status" value="1"/>
</dbReference>
<evidence type="ECO:0000256" key="1">
    <source>
        <dbReference type="SAM" id="MobiDB-lite"/>
    </source>
</evidence>